<keyword evidence="2" id="KW-0238">DNA-binding</keyword>
<accession>A0A261TXP8</accession>
<dbReference type="RefSeq" id="WP_094838610.1">
    <property type="nucleotide sequence ID" value="NZ_NEVQ01000017.1"/>
</dbReference>
<dbReference type="PROSITE" id="PS50949">
    <property type="entry name" value="HTH_GNTR"/>
    <property type="match status" value="1"/>
</dbReference>
<evidence type="ECO:0000256" key="1">
    <source>
        <dbReference type="ARBA" id="ARBA00023015"/>
    </source>
</evidence>
<evidence type="ECO:0000256" key="3">
    <source>
        <dbReference type="ARBA" id="ARBA00023163"/>
    </source>
</evidence>
<dbReference type="GO" id="GO:0003700">
    <property type="term" value="F:DNA-binding transcription factor activity"/>
    <property type="evidence" value="ECO:0007669"/>
    <property type="project" value="InterPro"/>
</dbReference>
<dbReference type="InterPro" id="IPR011711">
    <property type="entry name" value="GntR_C"/>
</dbReference>
<name>A0A261TXP8_9BORD</name>
<sequence>MTRSSTLPIDLRLDRSRHAAPQVFEKLRELIVSMELKPGAPLARVELAEAFGLSQTPIRDALSQLRDEGLVDIYPQHTTAVSRIDIAAARQAHFLRLSLELEIVRVLATREDPALIDRLQAHIDVQHANRVAERYPAFMAADQAFHQDMHQAAGVGALWELEQRYSGHVDRLRRLHLPEAGKADRILRDHQRILDAIAHQDVTGAQAALREHLSGTLSQIEDICARYPDYVTVR</sequence>
<dbReference type="InterPro" id="IPR036390">
    <property type="entry name" value="WH_DNA-bd_sf"/>
</dbReference>
<dbReference type="AlphaFoldDB" id="A0A261TXP8"/>
<dbReference type="Gene3D" id="1.20.120.530">
    <property type="entry name" value="GntR ligand-binding domain-like"/>
    <property type="match status" value="1"/>
</dbReference>
<dbReference type="PANTHER" id="PTHR43537:SF45">
    <property type="entry name" value="GNTR FAMILY REGULATORY PROTEIN"/>
    <property type="match status" value="1"/>
</dbReference>
<evidence type="ECO:0000256" key="2">
    <source>
        <dbReference type="ARBA" id="ARBA00023125"/>
    </source>
</evidence>
<dbReference type="GO" id="GO:0003677">
    <property type="term" value="F:DNA binding"/>
    <property type="evidence" value="ECO:0007669"/>
    <property type="project" value="UniProtKB-KW"/>
</dbReference>
<dbReference type="SUPFAM" id="SSF46785">
    <property type="entry name" value="Winged helix' DNA-binding domain"/>
    <property type="match status" value="1"/>
</dbReference>
<protein>
    <submittedName>
        <fullName evidence="5">GntR family transcriptional regulator</fullName>
    </submittedName>
</protein>
<evidence type="ECO:0000313" key="6">
    <source>
        <dbReference type="Proteomes" id="UP000216885"/>
    </source>
</evidence>
<evidence type="ECO:0000313" key="5">
    <source>
        <dbReference type="EMBL" id="OZI54478.1"/>
    </source>
</evidence>
<dbReference type="SUPFAM" id="SSF48008">
    <property type="entry name" value="GntR ligand-binding domain-like"/>
    <property type="match status" value="1"/>
</dbReference>
<keyword evidence="1" id="KW-0805">Transcription regulation</keyword>
<gene>
    <name evidence="5" type="ORF">CAL20_17790</name>
</gene>
<reference evidence="5 6" key="1">
    <citation type="submission" date="2017-05" db="EMBL/GenBank/DDBJ databases">
        <title>Complete and WGS of Bordetella genogroups.</title>
        <authorList>
            <person name="Spilker T."/>
            <person name="LiPuma J."/>
        </authorList>
    </citation>
    <scope>NUCLEOTIDE SEQUENCE [LARGE SCALE GENOMIC DNA]</scope>
    <source>
        <strain evidence="5 6">AU9919</strain>
    </source>
</reference>
<proteinExistence type="predicted"/>
<comment type="caution">
    <text evidence="5">The sequence shown here is derived from an EMBL/GenBank/DDBJ whole genome shotgun (WGS) entry which is preliminary data.</text>
</comment>
<evidence type="ECO:0000259" key="4">
    <source>
        <dbReference type="PROSITE" id="PS50949"/>
    </source>
</evidence>
<dbReference type="Pfam" id="PF00392">
    <property type="entry name" value="GntR"/>
    <property type="match status" value="1"/>
</dbReference>
<dbReference type="EMBL" id="NEVQ01000017">
    <property type="protein sequence ID" value="OZI54478.1"/>
    <property type="molecule type" value="Genomic_DNA"/>
</dbReference>
<dbReference type="SMART" id="SM00345">
    <property type="entry name" value="HTH_GNTR"/>
    <property type="match status" value="1"/>
</dbReference>
<dbReference type="PANTHER" id="PTHR43537">
    <property type="entry name" value="TRANSCRIPTIONAL REGULATOR, GNTR FAMILY"/>
    <property type="match status" value="1"/>
</dbReference>
<dbReference type="InterPro" id="IPR000524">
    <property type="entry name" value="Tscrpt_reg_HTH_GntR"/>
</dbReference>
<feature type="domain" description="HTH gntR-type" evidence="4">
    <location>
        <begin position="17"/>
        <end position="84"/>
    </location>
</feature>
<organism evidence="5 6">
    <name type="scientific">Bordetella genomosp. 4</name>
    <dbReference type="NCBI Taxonomy" id="463044"/>
    <lineage>
        <taxon>Bacteria</taxon>
        <taxon>Pseudomonadati</taxon>
        <taxon>Pseudomonadota</taxon>
        <taxon>Betaproteobacteria</taxon>
        <taxon>Burkholderiales</taxon>
        <taxon>Alcaligenaceae</taxon>
        <taxon>Bordetella</taxon>
    </lineage>
</organism>
<dbReference type="SMART" id="SM00895">
    <property type="entry name" value="FCD"/>
    <property type="match status" value="1"/>
</dbReference>
<dbReference type="Gene3D" id="1.10.10.10">
    <property type="entry name" value="Winged helix-like DNA-binding domain superfamily/Winged helix DNA-binding domain"/>
    <property type="match status" value="1"/>
</dbReference>
<dbReference type="Pfam" id="PF07729">
    <property type="entry name" value="FCD"/>
    <property type="match status" value="1"/>
</dbReference>
<dbReference type="InterPro" id="IPR036388">
    <property type="entry name" value="WH-like_DNA-bd_sf"/>
</dbReference>
<dbReference type="InterPro" id="IPR008920">
    <property type="entry name" value="TF_FadR/GntR_C"/>
</dbReference>
<dbReference type="Proteomes" id="UP000216885">
    <property type="component" value="Unassembled WGS sequence"/>
</dbReference>
<keyword evidence="6" id="KW-1185">Reference proteome</keyword>
<keyword evidence="3" id="KW-0804">Transcription</keyword>